<keyword evidence="3" id="KW-1185">Reference proteome</keyword>
<feature type="transmembrane region" description="Helical" evidence="1">
    <location>
        <begin position="7"/>
        <end position="29"/>
    </location>
</feature>
<dbReference type="RefSeq" id="WP_090173622.1">
    <property type="nucleotide sequence ID" value="NZ_FMXR01000009.1"/>
</dbReference>
<accession>A0A1G6BD78</accession>
<dbReference type="STRING" id="1732.SAMN02910417_01392"/>
<keyword evidence="1" id="KW-0472">Membrane</keyword>
<protein>
    <submittedName>
        <fullName evidence="2">Uncharacterized protein</fullName>
    </submittedName>
</protein>
<evidence type="ECO:0000256" key="1">
    <source>
        <dbReference type="SAM" id="Phobius"/>
    </source>
</evidence>
<name>A0A1G6BD78_EUBOX</name>
<sequence>MEQIPKSFLALFLMILFLVVGVGVITVALDAAAAQRYTADATAMIEQYNFSDAAIATCKETAKEKGYNLSVLVMDCNNDGVRDMAELKTTYTYSMQLLLIDRQSHVIRSYAR</sequence>
<dbReference type="AlphaFoldDB" id="A0A1G6BD78"/>
<dbReference type="Proteomes" id="UP000199228">
    <property type="component" value="Unassembled WGS sequence"/>
</dbReference>
<reference evidence="2 3" key="1">
    <citation type="submission" date="2016-10" db="EMBL/GenBank/DDBJ databases">
        <authorList>
            <person name="de Groot N.N."/>
        </authorList>
    </citation>
    <scope>NUCLEOTIDE SEQUENCE [LARGE SCALE GENOMIC DNA]</scope>
    <source>
        <strain evidence="2 3">DSM 3217</strain>
    </source>
</reference>
<organism evidence="2 3">
    <name type="scientific">Eubacterium oxidoreducens</name>
    <dbReference type="NCBI Taxonomy" id="1732"/>
    <lineage>
        <taxon>Bacteria</taxon>
        <taxon>Bacillati</taxon>
        <taxon>Bacillota</taxon>
        <taxon>Clostridia</taxon>
        <taxon>Eubacteriales</taxon>
        <taxon>Eubacteriaceae</taxon>
        <taxon>Eubacterium</taxon>
    </lineage>
</organism>
<keyword evidence="1" id="KW-0812">Transmembrane</keyword>
<evidence type="ECO:0000313" key="3">
    <source>
        <dbReference type="Proteomes" id="UP000199228"/>
    </source>
</evidence>
<proteinExistence type="predicted"/>
<dbReference type="OrthoDB" id="2059201at2"/>
<gene>
    <name evidence="2" type="ORF">SAMN02910417_01392</name>
</gene>
<keyword evidence="1" id="KW-1133">Transmembrane helix</keyword>
<dbReference type="EMBL" id="FMXR01000009">
    <property type="protein sequence ID" value="SDB18509.1"/>
    <property type="molecule type" value="Genomic_DNA"/>
</dbReference>
<evidence type="ECO:0000313" key="2">
    <source>
        <dbReference type="EMBL" id="SDB18509.1"/>
    </source>
</evidence>